<protein>
    <submittedName>
        <fullName evidence="4">Transcriptional regulator, TetR family</fullName>
    </submittedName>
</protein>
<dbReference type="EMBL" id="FNYW01000013">
    <property type="protein sequence ID" value="SEI71307.1"/>
    <property type="molecule type" value="Genomic_DNA"/>
</dbReference>
<dbReference type="InterPro" id="IPR001647">
    <property type="entry name" value="HTH_TetR"/>
</dbReference>
<feature type="domain" description="HTH tetR-type" evidence="3">
    <location>
        <begin position="5"/>
        <end position="65"/>
    </location>
</feature>
<reference evidence="5" key="1">
    <citation type="submission" date="2016-10" db="EMBL/GenBank/DDBJ databases">
        <authorList>
            <person name="Varghese N."/>
            <person name="Submissions S."/>
        </authorList>
    </citation>
    <scope>NUCLEOTIDE SEQUENCE [LARGE SCALE GENOMIC DNA]</scope>
    <source>
        <strain evidence="5">DSM 25751</strain>
    </source>
</reference>
<dbReference type="STRING" id="1130080.SAMN04488113_11311"/>
<dbReference type="InterPro" id="IPR039532">
    <property type="entry name" value="TetR_C_Firmicutes"/>
</dbReference>
<dbReference type="RefSeq" id="WP_177170503.1">
    <property type="nucleotide sequence ID" value="NZ_FNYW01000013.1"/>
</dbReference>
<gene>
    <name evidence="4" type="ORF">SAMN04488113_11311</name>
</gene>
<dbReference type="Gene3D" id="1.10.357.10">
    <property type="entry name" value="Tetracycline Repressor, domain 2"/>
    <property type="match status" value="1"/>
</dbReference>
<dbReference type="NCBIfam" id="TIGR02366">
    <property type="entry name" value="DHAK_reg"/>
    <property type="match status" value="1"/>
</dbReference>
<sequence>MEQSIITKKVIAYSFKTLMQKESFAKISVSDIMKQADLRRQTFYYHFQDKYELIEWIYHTESQENISDLLDFERWDSILKQIFVYFDREQKFYRNALAVYEQNGFSTSLYVNLRELFVKILDDPHVPSERYTDDIKVTISSFLGHGMVGIIKDWIQSGCKVPPEKMAHNVYTYFLDVCGTRRDTE</sequence>
<keyword evidence="1 2" id="KW-0238">DNA-binding</keyword>
<dbReference type="PANTHER" id="PTHR43479">
    <property type="entry name" value="ACREF/ENVCD OPERON REPRESSOR-RELATED"/>
    <property type="match status" value="1"/>
</dbReference>
<name>A0A1H6T2I0_9LACT</name>
<evidence type="ECO:0000313" key="4">
    <source>
        <dbReference type="EMBL" id="SEI71307.1"/>
    </source>
</evidence>
<keyword evidence="5" id="KW-1185">Reference proteome</keyword>
<evidence type="ECO:0000259" key="3">
    <source>
        <dbReference type="PROSITE" id="PS50977"/>
    </source>
</evidence>
<dbReference type="PANTHER" id="PTHR43479:SF7">
    <property type="entry name" value="TETR-FAMILY TRANSCRIPTIONAL REGULATOR"/>
    <property type="match status" value="1"/>
</dbReference>
<dbReference type="GO" id="GO:0003677">
    <property type="term" value="F:DNA binding"/>
    <property type="evidence" value="ECO:0007669"/>
    <property type="project" value="UniProtKB-UniRule"/>
</dbReference>
<dbReference type="InterPro" id="IPR009057">
    <property type="entry name" value="Homeodomain-like_sf"/>
</dbReference>
<dbReference type="InterPro" id="IPR012738">
    <property type="entry name" value="Tscrpt_reg_DhaS"/>
</dbReference>
<organism evidence="4 5">
    <name type="scientific">Alkalibacterium gilvum</name>
    <dbReference type="NCBI Taxonomy" id="1130080"/>
    <lineage>
        <taxon>Bacteria</taxon>
        <taxon>Bacillati</taxon>
        <taxon>Bacillota</taxon>
        <taxon>Bacilli</taxon>
        <taxon>Lactobacillales</taxon>
        <taxon>Carnobacteriaceae</taxon>
        <taxon>Alkalibacterium</taxon>
    </lineage>
</organism>
<dbReference type="Pfam" id="PF00440">
    <property type="entry name" value="TetR_N"/>
    <property type="match status" value="1"/>
</dbReference>
<dbReference type="PROSITE" id="PS50977">
    <property type="entry name" value="HTH_TETR_2"/>
    <property type="match status" value="1"/>
</dbReference>
<evidence type="ECO:0000313" key="5">
    <source>
        <dbReference type="Proteomes" id="UP000198564"/>
    </source>
</evidence>
<dbReference type="AlphaFoldDB" id="A0A1H6T2I0"/>
<accession>A0A1H6T2I0</accession>
<dbReference type="Pfam" id="PF14278">
    <property type="entry name" value="TetR_C_8"/>
    <property type="match status" value="1"/>
</dbReference>
<proteinExistence type="predicted"/>
<dbReference type="Proteomes" id="UP000198564">
    <property type="component" value="Unassembled WGS sequence"/>
</dbReference>
<dbReference type="SUPFAM" id="SSF46689">
    <property type="entry name" value="Homeodomain-like"/>
    <property type="match status" value="1"/>
</dbReference>
<evidence type="ECO:0000256" key="2">
    <source>
        <dbReference type="PROSITE-ProRule" id="PRU00335"/>
    </source>
</evidence>
<feature type="DNA-binding region" description="H-T-H motif" evidence="2">
    <location>
        <begin position="28"/>
        <end position="47"/>
    </location>
</feature>
<dbReference type="InterPro" id="IPR050624">
    <property type="entry name" value="HTH-type_Tx_Regulator"/>
</dbReference>
<evidence type="ECO:0000256" key="1">
    <source>
        <dbReference type="ARBA" id="ARBA00023125"/>
    </source>
</evidence>